<protein>
    <submittedName>
        <fullName evidence="1">Unnamed protein product</fullName>
    </submittedName>
</protein>
<organism evidence="1 2">
    <name type="scientific">Ambrosiozyma monospora</name>
    <name type="common">Yeast</name>
    <name type="synonym">Endomycopsis monosporus</name>
    <dbReference type="NCBI Taxonomy" id="43982"/>
    <lineage>
        <taxon>Eukaryota</taxon>
        <taxon>Fungi</taxon>
        <taxon>Dikarya</taxon>
        <taxon>Ascomycota</taxon>
        <taxon>Saccharomycotina</taxon>
        <taxon>Pichiomycetes</taxon>
        <taxon>Pichiales</taxon>
        <taxon>Pichiaceae</taxon>
        <taxon>Ambrosiozyma</taxon>
    </lineage>
</organism>
<reference evidence="1" key="1">
    <citation type="submission" date="2023-04" db="EMBL/GenBank/DDBJ databases">
        <title>Ambrosiozyma monospora NBRC 10751.</title>
        <authorList>
            <person name="Ichikawa N."/>
            <person name="Sato H."/>
            <person name="Tonouchi N."/>
        </authorList>
    </citation>
    <scope>NUCLEOTIDE SEQUENCE</scope>
    <source>
        <strain evidence="1">NBRC 10751</strain>
    </source>
</reference>
<evidence type="ECO:0000313" key="1">
    <source>
        <dbReference type="EMBL" id="GMF05158.1"/>
    </source>
</evidence>
<accession>A0ACB5U8M7</accession>
<sequence>MEKVDWRFTMDFLFPPECLKIPNFLVFLCMVITYYIIFTVGMTGLFQYHQFVERDSPIISALKVFSLAIGIILGSITYSDSFVVKTGTRWFMITTSATSLGTSIWITRINFTITNSYFKFEMIPFFLLGLAVNYFFDVFLNSVMACTPMHLQGSVAGIYFTAGQVGVALGDAIFTSVAGELGVANSFEEKKELHKNIVNGLYVGVAACALAFISSLFTVDTDSMRAKEKPEVSDSGESSEADDLEKQPNKSGLAGQTQLQVE</sequence>
<proteinExistence type="predicted"/>
<name>A0ACB5U8M7_AMBMO</name>
<evidence type="ECO:0000313" key="2">
    <source>
        <dbReference type="Proteomes" id="UP001165064"/>
    </source>
</evidence>
<comment type="caution">
    <text evidence="1">The sequence shown here is derived from an EMBL/GenBank/DDBJ whole genome shotgun (WGS) entry which is preliminary data.</text>
</comment>
<dbReference type="EMBL" id="BSXS01014233">
    <property type="protein sequence ID" value="GMF05158.1"/>
    <property type="molecule type" value="Genomic_DNA"/>
</dbReference>
<keyword evidence="2" id="KW-1185">Reference proteome</keyword>
<dbReference type="Proteomes" id="UP001165064">
    <property type="component" value="Unassembled WGS sequence"/>
</dbReference>
<gene>
    <name evidence="1" type="ORF">Amon02_001223500</name>
</gene>